<organism evidence="2 3">
    <name type="scientific">Enterococcus termitis</name>
    <dbReference type="NCBI Taxonomy" id="332950"/>
    <lineage>
        <taxon>Bacteria</taxon>
        <taxon>Bacillati</taxon>
        <taxon>Bacillota</taxon>
        <taxon>Bacilli</taxon>
        <taxon>Lactobacillales</taxon>
        <taxon>Enterococcaceae</taxon>
        <taxon>Enterococcus</taxon>
    </lineage>
</organism>
<dbReference type="OrthoDB" id="9803716at2"/>
<dbReference type="Pfam" id="PF13154">
    <property type="entry name" value="DUF3991"/>
    <property type="match status" value="1"/>
</dbReference>
<dbReference type="EMBL" id="MIJY01000005">
    <property type="protein sequence ID" value="OEG18685.1"/>
    <property type="molecule type" value="Genomic_DNA"/>
</dbReference>
<evidence type="ECO:0000259" key="1">
    <source>
        <dbReference type="Pfam" id="PF13154"/>
    </source>
</evidence>
<gene>
    <name evidence="2" type="ORF">BCR25_15920</name>
</gene>
<dbReference type="RefSeq" id="WP_069662534.1">
    <property type="nucleotide sequence ID" value="NZ_JBHUJJ010000002.1"/>
</dbReference>
<evidence type="ECO:0000313" key="2">
    <source>
        <dbReference type="EMBL" id="OEG18685.1"/>
    </source>
</evidence>
<protein>
    <recommendedName>
        <fullName evidence="1">DUF3991 domain-containing protein</fullName>
    </recommendedName>
</protein>
<dbReference type="Proteomes" id="UP000095094">
    <property type="component" value="Unassembled WGS sequence"/>
</dbReference>
<reference evidence="3" key="1">
    <citation type="submission" date="2016-09" db="EMBL/GenBank/DDBJ databases">
        <authorList>
            <person name="Gulvik C.A."/>
        </authorList>
    </citation>
    <scope>NUCLEOTIDE SEQUENCE [LARGE SCALE GENOMIC DNA]</scope>
    <source>
        <strain evidence="3">LMG 8895</strain>
    </source>
</reference>
<accession>A0A1E5H1I2</accession>
<comment type="caution">
    <text evidence="2">The sequence shown here is derived from an EMBL/GenBank/DDBJ whole genome shotgun (WGS) entry which is preliminary data.</text>
</comment>
<proteinExistence type="predicted"/>
<evidence type="ECO:0000313" key="3">
    <source>
        <dbReference type="Proteomes" id="UP000095094"/>
    </source>
</evidence>
<name>A0A1E5H1I2_9ENTE</name>
<keyword evidence="3" id="KW-1185">Reference proteome</keyword>
<sequence length="362" mass="42010">MSKKFFSKKQTDEARNTNILEFLVSKGESFLKQGEYYRHAEHSSWVFDNRKKMMHFNTGAEERHTTSCISVAIQIYDMTFNDAVKEILGSEAEILTEQDFQVKQYDKFEYDKEVKHSKTFADVFHYLGSEREIDTEIINLFKRNGLLMQDQHKNCVFRMINRETMDINDVIGIELKGTQYIPPEKRMNPKRDHFLFQHPANDKTAVFFAALSSKMPTEEIKIFEAPIEVMSFLSLNKKEFLLTPRDHNIDFVAGSGLKHAAIEAHFRKVVRANEKLSGGDARVIPKLTLCVNNDKGGIEYITSFKKFLSREGYSDKFLDAINIELPKSVDKTIENFDYNDLLKETNRLNEQREATVQKVVEA</sequence>
<dbReference type="InterPro" id="IPR025054">
    <property type="entry name" value="DUF3991"/>
</dbReference>
<dbReference type="AlphaFoldDB" id="A0A1E5H1I2"/>
<feature type="domain" description="DUF3991" evidence="1">
    <location>
        <begin position="125"/>
        <end position="178"/>
    </location>
</feature>